<reference evidence="3 4" key="1">
    <citation type="submission" date="2014-04" db="EMBL/GenBank/DDBJ databases">
        <authorList>
            <consortium name="DOE Joint Genome Institute"/>
            <person name="Kuo A."/>
            <person name="Kohler A."/>
            <person name="Nagy L.G."/>
            <person name="Floudas D."/>
            <person name="Copeland A."/>
            <person name="Barry K.W."/>
            <person name="Cichocki N."/>
            <person name="Veneault-Fourrey C."/>
            <person name="LaButti K."/>
            <person name="Lindquist E.A."/>
            <person name="Lipzen A."/>
            <person name="Lundell T."/>
            <person name="Morin E."/>
            <person name="Murat C."/>
            <person name="Sun H."/>
            <person name="Tunlid A."/>
            <person name="Henrissat B."/>
            <person name="Grigoriev I.V."/>
            <person name="Hibbett D.S."/>
            <person name="Martin F."/>
            <person name="Nordberg H.P."/>
            <person name="Cantor M.N."/>
            <person name="Hua S.X."/>
        </authorList>
    </citation>
    <scope>NUCLEOTIDE SEQUENCE [LARGE SCALE GENOMIC DNA]</scope>
    <source>
        <strain evidence="3 4">LaAM-08-1</strain>
    </source>
</reference>
<dbReference type="EMBL" id="KN839496">
    <property type="protein sequence ID" value="KIJ89699.1"/>
    <property type="molecule type" value="Genomic_DNA"/>
</dbReference>
<feature type="non-terminal residue" evidence="3">
    <location>
        <position position="767"/>
    </location>
</feature>
<feature type="compositionally biased region" description="Low complexity" evidence="1">
    <location>
        <begin position="51"/>
        <end position="70"/>
    </location>
</feature>
<accession>A0A0C9WGM4</accession>
<proteinExistence type="predicted"/>
<evidence type="ECO:0000313" key="4">
    <source>
        <dbReference type="Proteomes" id="UP000054477"/>
    </source>
</evidence>
<dbReference type="Pfam" id="PF20231">
    <property type="entry name" value="DUF6589"/>
    <property type="match status" value="1"/>
</dbReference>
<dbReference type="Proteomes" id="UP000054477">
    <property type="component" value="Unassembled WGS sequence"/>
</dbReference>
<feature type="region of interest" description="Disordered" evidence="1">
    <location>
        <begin position="51"/>
        <end position="80"/>
    </location>
</feature>
<dbReference type="AlphaFoldDB" id="A0A0C9WGM4"/>
<dbReference type="HOGENOM" id="CLU_006728_0_0_1"/>
<protein>
    <recommendedName>
        <fullName evidence="2">DUF6589 domain-containing protein</fullName>
    </recommendedName>
</protein>
<keyword evidence="4" id="KW-1185">Reference proteome</keyword>
<name>A0A0C9WGM4_9AGAR</name>
<dbReference type="InterPro" id="IPR046496">
    <property type="entry name" value="DUF6589"/>
</dbReference>
<evidence type="ECO:0000259" key="2">
    <source>
        <dbReference type="Pfam" id="PF20231"/>
    </source>
</evidence>
<feature type="compositionally biased region" description="Polar residues" evidence="1">
    <location>
        <begin position="71"/>
        <end position="80"/>
    </location>
</feature>
<feature type="domain" description="DUF6589" evidence="2">
    <location>
        <begin position="429"/>
        <end position="766"/>
    </location>
</feature>
<dbReference type="OrthoDB" id="2993174at2759"/>
<dbReference type="STRING" id="1095629.A0A0C9WGM4"/>
<sequence>MEESVRGVRSYKKTPIIQVPATPDFISAFLSQSLPSSSNVGVSTPALSSPETFLSSSHSTSRSTLSSPFSNAGNSWSQQRLIRAPQDNAQKLDAKFKRMEEIIGDSGFDTIGEFLRILFYNPIRGKDDPRGTAHGLAVARFLQGKTNVKMSEIIDLIYSHKHSAPSSRSTHYHERHAPFSPSVTPSDIQHARPCLFTWATKLVGKHVYQEIFKLTLKTEDSHIRASTNARRPQENANLVTWEALGKLSISRLCEKYRERAPVSWYLTESMAASRKNGSVITNKRRPHPIIQVGAISSFILARNRYANGDLALALGIWHFAAKSHIDVKRVYSRFGNIVSDTTVRKALNTMTGSSLACLRDSVKNATERGETEWCLVLDNVQEYCPVYEGGISRESILKVGTAATAIRLDDCKPGAFDLQSHLARVAEKKRTTMTVESIRADIDWTHVHAIQSLHWVRVLVDYILELKPMSKEISARFRSAPLAKHRMREGRKTVVQPLGTNAEREIETQGMARALMDFDRQMGVGPEAADKLISWVRGDGASHATTLRLQKHLCSIPDNHQSFRNRVSTPEIWHARSTMINSISANHYGPATSKDPSSLSRSSNAAGFKRPSNLNSCDYYPTVRSMTLIWEAQVLDCWRIFLDAVPDLLSHFAHLASQNNLPSLETLLCCADTLVNRYTSQDAYEQALSLADSNDAPTSMKVSVGPSTTMSTVVDIVEGDLPAPPIEDLPKVHQEINNFDGDRVLANSILFLQDFGWWTEIAYAVPE</sequence>
<evidence type="ECO:0000313" key="3">
    <source>
        <dbReference type="EMBL" id="KIJ89699.1"/>
    </source>
</evidence>
<gene>
    <name evidence="3" type="ORF">K443DRAFT_74767</name>
</gene>
<organism evidence="3 4">
    <name type="scientific">Laccaria amethystina LaAM-08-1</name>
    <dbReference type="NCBI Taxonomy" id="1095629"/>
    <lineage>
        <taxon>Eukaryota</taxon>
        <taxon>Fungi</taxon>
        <taxon>Dikarya</taxon>
        <taxon>Basidiomycota</taxon>
        <taxon>Agaricomycotina</taxon>
        <taxon>Agaricomycetes</taxon>
        <taxon>Agaricomycetidae</taxon>
        <taxon>Agaricales</taxon>
        <taxon>Agaricineae</taxon>
        <taxon>Hydnangiaceae</taxon>
        <taxon>Laccaria</taxon>
    </lineage>
</organism>
<evidence type="ECO:0000256" key="1">
    <source>
        <dbReference type="SAM" id="MobiDB-lite"/>
    </source>
</evidence>
<reference evidence="4" key="2">
    <citation type="submission" date="2015-01" db="EMBL/GenBank/DDBJ databases">
        <title>Evolutionary Origins and Diversification of the Mycorrhizal Mutualists.</title>
        <authorList>
            <consortium name="DOE Joint Genome Institute"/>
            <consortium name="Mycorrhizal Genomics Consortium"/>
            <person name="Kohler A."/>
            <person name="Kuo A."/>
            <person name="Nagy L.G."/>
            <person name="Floudas D."/>
            <person name="Copeland A."/>
            <person name="Barry K.W."/>
            <person name="Cichocki N."/>
            <person name="Veneault-Fourrey C."/>
            <person name="LaButti K."/>
            <person name="Lindquist E.A."/>
            <person name="Lipzen A."/>
            <person name="Lundell T."/>
            <person name="Morin E."/>
            <person name="Murat C."/>
            <person name="Riley R."/>
            <person name="Ohm R."/>
            <person name="Sun H."/>
            <person name="Tunlid A."/>
            <person name="Henrissat B."/>
            <person name="Grigoriev I.V."/>
            <person name="Hibbett D.S."/>
            <person name="Martin F."/>
        </authorList>
    </citation>
    <scope>NUCLEOTIDE SEQUENCE [LARGE SCALE GENOMIC DNA]</scope>
    <source>
        <strain evidence="4">LaAM-08-1</strain>
    </source>
</reference>